<dbReference type="Gene3D" id="3.40.30.10">
    <property type="entry name" value="Glutaredoxin"/>
    <property type="match status" value="1"/>
</dbReference>
<dbReference type="SUPFAM" id="SSF52833">
    <property type="entry name" value="Thioredoxin-like"/>
    <property type="match status" value="1"/>
</dbReference>
<evidence type="ECO:0000313" key="3">
    <source>
        <dbReference type="Proteomes" id="UP000078512"/>
    </source>
</evidence>
<dbReference type="InterPro" id="IPR050553">
    <property type="entry name" value="Thioredoxin_ResA/DsbE_sf"/>
</dbReference>
<dbReference type="PANTHER" id="PTHR42852:SF13">
    <property type="entry name" value="PROTEIN DIPZ"/>
    <property type="match status" value="1"/>
</dbReference>
<dbReference type="InterPro" id="IPR013766">
    <property type="entry name" value="Thioredoxin_domain"/>
</dbReference>
<keyword evidence="3" id="KW-1185">Reference proteome</keyword>
<organism evidence="2 3">
    <name type="scientific">Linnemannia elongata AG-77</name>
    <dbReference type="NCBI Taxonomy" id="1314771"/>
    <lineage>
        <taxon>Eukaryota</taxon>
        <taxon>Fungi</taxon>
        <taxon>Fungi incertae sedis</taxon>
        <taxon>Mucoromycota</taxon>
        <taxon>Mortierellomycotina</taxon>
        <taxon>Mortierellomycetes</taxon>
        <taxon>Mortierellales</taxon>
        <taxon>Mortierellaceae</taxon>
        <taxon>Linnemannia</taxon>
    </lineage>
</organism>
<accession>A0A197KF82</accession>
<reference evidence="2 3" key="1">
    <citation type="submission" date="2016-05" db="EMBL/GenBank/DDBJ databases">
        <title>Genome sequencing reveals origins of a unique bacterial endosymbiosis in the earliest lineages of terrestrial Fungi.</title>
        <authorList>
            <consortium name="DOE Joint Genome Institute"/>
            <person name="Uehling J."/>
            <person name="Gryganskyi A."/>
            <person name="Hameed K."/>
            <person name="Tschaplinski T."/>
            <person name="Misztal P."/>
            <person name="Wu S."/>
            <person name="Desiro A."/>
            <person name="Vande Pol N."/>
            <person name="Du Z.-Y."/>
            <person name="Zienkiewicz A."/>
            <person name="Zienkiewicz K."/>
            <person name="Morin E."/>
            <person name="Tisserant E."/>
            <person name="Splivallo R."/>
            <person name="Hainaut M."/>
            <person name="Henrissat B."/>
            <person name="Ohm R."/>
            <person name="Kuo A."/>
            <person name="Yan J."/>
            <person name="Lipzen A."/>
            <person name="Nolan M."/>
            <person name="Labutti K."/>
            <person name="Barry K."/>
            <person name="Goldstein A."/>
            <person name="Labbe J."/>
            <person name="Schadt C."/>
            <person name="Tuskan G."/>
            <person name="Grigoriev I."/>
            <person name="Martin F."/>
            <person name="Vilgalys R."/>
            <person name="Bonito G."/>
        </authorList>
    </citation>
    <scope>NUCLEOTIDE SEQUENCE [LARGE SCALE GENOMIC DNA]</scope>
    <source>
        <strain evidence="2 3">AG-77</strain>
    </source>
</reference>
<sequence>MPAEEEVQDKGSQLWEACLTTVFIPFKEKYDDNWDEEAYWEAVETFKAESKKAGYEDPFEVIAKYGISSFEVIRDKLKAGPKPCFRKGWKSPYTGEKVDILGLVESLYHVSGPKFDGKERIVIVDFWATWCDSCLEIAPELSDIFEKYAGRIAVIGLNNDDMFDGQKEHSVEKTRNFLKTKNEGIRYSSYIDTEDHLARDFDNVVRYAGRARICIEDPLDEVLKELYPIEE</sequence>
<dbReference type="Proteomes" id="UP000078512">
    <property type="component" value="Unassembled WGS sequence"/>
</dbReference>
<feature type="domain" description="Thioredoxin" evidence="1">
    <location>
        <begin position="101"/>
        <end position="231"/>
    </location>
</feature>
<evidence type="ECO:0000313" key="2">
    <source>
        <dbReference type="EMBL" id="OAQ35818.1"/>
    </source>
</evidence>
<dbReference type="OrthoDB" id="2121326at2759"/>
<dbReference type="Pfam" id="PF00085">
    <property type="entry name" value="Thioredoxin"/>
    <property type="match status" value="1"/>
</dbReference>
<dbReference type="STRING" id="1314771.A0A197KF82"/>
<dbReference type="AlphaFoldDB" id="A0A197KF82"/>
<dbReference type="EMBL" id="KV442013">
    <property type="protein sequence ID" value="OAQ35818.1"/>
    <property type="molecule type" value="Genomic_DNA"/>
</dbReference>
<gene>
    <name evidence="2" type="ORF">K457DRAFT_13044</name>
</gene>
<protein>
    <recommendedName>
        <fullName evidence="1">Thioredoxin domain-containing protein</fullName>
    </recommendedName>
</protein>
<dbReference type="PROSITE" id="PS51352">
    <property type="entry name" value="THIOREDOXIN_2"/>
    <property type="match status" value="1"/>
</dbReference>
<dbReference type="InterPro" id="IPR036249">
    <property type="entry name" value="Thioredoxin-like_sf"/>
</dbReference>
<dbReference type="PANTHER" id="PTHR42852">
    <property type="entry name" value="THIOL:DISULFIDE INTERCHANGE PROTEIN DSBE"/>
    <property type="match status" value="1"/>
</dbReference>
<dbReference type="CDD" id="cd02966">
    <property type="entry name" value="TlpA_like_family"/>
    <property type="match status" value="1"/>
</dbReference>
<proteinExistence type="predicted"/>
<evidence type="ECO:0000259" key="1">
    <source>
        <dbReference type="PROSITE" id="PS51352"/>
    </source>
</evidence>
<name>A0A197KF82_9FUNG</name>